<organism evidence="7 8">
    <name type="scientific">Naumannella halotolerans</name>
    <dbReference type="NCBI Taxonomy" id="993414"/>
    <lineage>
        <taxon>Bacteria</taxon>
        <taxon>Bacillati</taxon>
        <taxon>Actinomycetota</taxon>
        <taxon>Actinomycetes</taxon>
        <taxon>Propionibacteriales</taxon>
        <taxon>Propionibacteriaceae</taxon>
        <taxon>Naumannella</taxon>
    </lineage>
</organism>
<dbReference type="OrthoDB" id="9806345at2"/>
<dbReference type="Pfam" id="PF02733">
    <property type="entry name" value="Dak1"/>
    <property type="match status" value="1"/>
</dbReference>
<keyword evidence="1" id="KW-0808">Transferase</keyword>
<evidence type="ECO:0000313" key="8">
    <source>
        <dbReference type="Proteomes" id="UP000295371"/>
    </source>
</evidence>
<dbReference type="EMBL" id="SOAW01000001">
    <property type="protein sequence ID" value="TDT32638.1"/>
    <property type="molecule type" value="Genomic_DNA"/>
</dbReference>
<evidence type="ECO:0000256" key="4">
    <source>
        <dbReference type="ARBA" id="ARBA00022840"/>
    </source>
</evidence>
<dbReference type="AlphaFoldDB" id="A0A4V3EN67"/>
<dbReference type="Pfam" id="PF02734">
    <property type="entry name" value="Dak2"/>
    <property type="match status" value="1"/>
</dbReference>
<evidence type="ECO:0000259" key="5">
    <source>
        <dbReference type="PROSITE" id="PS51480"/>
    </source>
</evidence>
<evidence type="ECO:0000313" key="7">
    <source>
        <dbReference type="EMBL" id="TDT32638.1"/>
    </source>
</evidence>
<dbReference type="GO" id="GO:0005829">
    <property type="term" value="C:cytosol"/>
    <property type="evidence" value="ECO:0007669"/>
    <property type="project" value="TreeGrafter"/>
</dbReference>
<dbReference type="Gene3D" id="3.30.1180.20">
    <property type="entry name" value="Dihydroxyacetone kinase, domain 2"/>
    <property type="match status" value="1"/>
</dbReference>
<protein>
    <submittedName>
        <fullName evidence="7">Dihydroxyacetone kinase</fullName>
    </submittedName>
</protein>
<comment type="caution">
    <text evidence="7">The sequence shown here is derived from an EMBL/GenBank/DDBJ whole genome shotgun (WGS) entry which is preliminary data.</text>
</comment>
<dbReference type="PROSITE" id="PS51481">
    <property type="entry name" value="DHAK"/>
    <property type="match status" value="1"/>
</dbReference>
<dbReference type="GO" id="GO:0005524">
    <property type="term" value="F:ATP binding"/>
    <property type="evidence" value="ECO:0007669"/>
    <property type="project" value="UniProtKB-KW"/>
</dbReference>
<feature type="domain" description="DhaK" evidence="6">
    <location>
        <begin position="11"/>
        <end position="344"/>
    </location>
</feature>
<keyword evidence="2" id="KW-0547">Nucleotide-binding</keyword>
<evidence type="ECO:0000256" key="1">
    <source>
        <dbReference type="ARBA" id="ARBA00022679"/>
    </source>
</evidence>
<dbReference type="FunFam" id="3.30.1180.20:FF:000001">
    <property type="entry name" value="Dihydroxyacetone kinase 1"/>
    <property type="match status" value="1"/>
</dbReference>
<keyword evidence="8" id="KW-1185">Reference proteome</keyword>
<dbReference type="Gene3D" id="1.25.40.340">
    <property type="match status" value="1"/>
</dbReference>
<dbReference type="SUPFAM" id="SSF101473">
    <property type="entry name" value="DhaL-like"/>
    <property type="match status" value="1"/>
</dbReference>
<dbReference type="InterPro" id="IPR004007">
    <property type="entry name" value="DhaL_dom"/>
</dbReference>
<evidence type="ECO:0000256" key="3">
    <source>
        <dbReference type="ARBA" id="ARBA00022777"/>
    </source>
</evidence>
<sequence length="562" mass="57085">MTGARASFVNDVPHFLRDALRGTVARRADLTWFGDPGFLALNTPLLPGTVGLVSGGGSGHEPMHTGFLGEGMLRAVAPGLLFTSPNAVQVAAATRSADAGAGVLQIVKNYTGDVMNFRVARTVVGSEGIETEAVVVDDDVATDHGDAGGPGRRGTGATIIVEKICGAAAARGDGLSVVAELGRRVVARSRSMAVAVAPGALPGADGPTFDLPEGKLELGIGIHGERGVERLDVRPAREIVGLVLDRILDSLATDGDDGADVGGTGEDAGLIVLVNGLGATHPLELDLVAGEVSAQLADRGESIARILVGTYVTAYDMAGVSITLTRADEEVLSLWDAPTTAPAWPDPASTLPGKLVDTSVAEPDDAAADGAEVPWLTAFVARVGAAIGELTDLDRRAGDGDFGTNMEAALGHFGSQIRGDQVAALRAVERSFLMRAGGTSGAVFGSLFHALAEAFADESDPQQALRTGLRTGLEEITALGGARVGDKTLVDALAPAVEVLDAGGDLAAAAEAAAEGVERTKDSVATKGRASYVGEGAVGVPDPGALVVSWLLQAAAENLPQD</sequence>
<dbReference type="GO" id="GO:0019563">
    <property type="term" value="P:glycerol catabolic process"/>
    <property type="evidence" value="ECO:0007669"/>
    <property type="project" value="TreeGrafter"/>
</dbReference>
<dbReference type="PANTHER" id="PTHR28629:SF4">
    <property type="entry name" value="TRIOKINASE_FMN CYCLASE"/>
    <property type="match status" value="1"/>
</dbReference>
<dbReference type="InterPro" id="IPR004006">
    <property type="entry name" value="DhaK_dom"/>
</dbReference>
<dbReference type="InterPro" id="IPR036117">
    <property type="entry name" value="DhaL_dom_sf"/>
</dbReference>
<gene>
    <name evidence="7" type="ORF">CLV29_0220</name>
</gene>
<dbReference type="PROSITE" id="PS51480">
    <property type="entry name" value="DHAL"/>
    <property type="match status" value="1"/>
</dbReference>
<dbReference type="NCBIfam" id="NF011049">
    <property type="entry name" value="PRK14479.1"/>
    <property type="match status" value="1"/>
</dbReference>
<dbReference type="Gene3D" id="3.40.50.10440">
    <property type="entry name" value="Dihydroxyacetone kinase, domain 1"/>
    <property type="match status" value="1"/>
</dbReference>
<dbReference type="GO" id="GO:0004371">
    <property type="term" value="F:glycerone kinase activity"/>
    <property type="evidence" value="ECO:0007669"/>
    <property type="project" value="InterPro"/>
</dbReference>
<dbReference type="PANTHER" id="PTHR28629">
    <property type="entry name" value="TRIOKINASE/FMN CYCLASE"/>
    <property type="match status" value="1"/>
</dbReference>
<evidence type="ECO:0000256" key="2">
    <source>
        <dbReference type="ARBA" id="ARBA00022741"/>
    </source>
</evidence>
<dbReference type="InterPro" id="IPR050861">
    <property type="entry name" value="Dihydroxyacetone_Kinase"/>
</dbReference>
<name>A0A4V3EN67_9ACTN</name>
<evidence type="ECO:0000259" key="6">
    <source>
        <dbReference type="PROSITE" id="PS51481"/>
    </source>
</evidence>
<dbReference type="SMART" id="SM01120">
    <property type="entry name" value="Dak2"/>
    <property type="match status" value="1"/>
</dbReference>
<keyword evidence="3 7" id="KW-0418">Kinase</keyword>
<keyword evidence="4" id="KW-0067">ATP-binding</keyword>
<reference evidence="7 8" key="1">
    <citation type="submission" date="2019-03" db="EMBL/GenBank/DDBJ databases">
        <title>Genomic Encyclopedia of Archaeal and Bacterial Type Strains, Phase II (KMG-II): from individual species to whole genera.</title>
        <authorList>
            <person name="Goeker M."/>
        </authorList>
    </citation>
    <scope>NUCLEOTIDE SEQUENCE [LARGE SCALE GENOMIC DNA]</scope>
    <source>
        <strain evidence="7 8">DSM 24323</strain>
    </source>
</reference>
<proteinExistence type="predicted"/>
<dbReference type="Proteomes" id="UP000295371">
    <property type="component" value="Unassembled WGS sequence"/>
</dbReference>
<dbReference type="SUPFAM" id="SSF82549">
    <property type="entry name" value="DAK1/DegV-like"/>
    <property type="match status" value="1"/>
</dbReference>
<feature type="domain" description="DhaL" evidence="5">
    <location>
        <begin position="370"/>
        <end position="557"/>
    </location>
</feature>
<accession>A0A4V3EN67</accession>
<dbReference type="FunFam" id="3.40.50.10440:FF:000001">
    <property type="entry name" value="Dihydroxyacetone kinase, DhaK subunit"/>
    <property type="match status" value="1"/>
</dbReference>
<dbReference type="RefSeq" id="WP_133753254.1">
    <property type="nucleotide sequence ID" value="NZ_CP171129.1"/>
</dbReference>